<reference evidence="1" key="1">
    <citation type="submission" date="2023-04" db="EMBL/GenBank/DDBJ databases">
        <title>Draft Genome sequencing of Naganishia species isolated from polar environments using Oxford Nanopore Technology.</title>
        <authorList>
            <person name="Leo P."/>
            <person name="Venkateswaran K."/>
        </authorList>
    </citation>
    <scope>NUCLEOTIDE SEQUENCE</scope>
    <source>
        <strain evidence="1">MNA-CCFEE 5261</strain>
    </source>
</reference>
<comment type="caution">
    <text evidence="1">The sequence shown here is derived from an EMBL/GenBank/DDBJ whole genome shotgun (WGS) entry which is preliminary data.</text>
</comment>
<dbReference type="Proteomes" id="UP001241377">
    <property type="component" value="Unassembled WGS sequence"/>
</dbReference>
<evidence type="ECO:0000313" key="2">
    <source>
        <dbReference type="Proteomes" id="UP001241377"/>
    </source>
</evidence>
<name>A0ACC2VB73_9TREE</name>
<keyword evidence="2" id="KW-1185">Reference proteome</keyword>
<evidence type="ECO:0000313" key="1">
    <source>
        <dbReference type="EMBL" id="KAJ9095822.1"/>
    </source>
</evidence>
<sequence>MGNDGGSIPYRIDLVKNKAKEEKQDEKALSRALWLFCALSKRPLTIPVVADPLGKLYNKDAIIEYLLDRSTYGDGDQICGYVKGVKDLINLNLTPNPALSPSPPHQSTTGRKVDSDLPQRSPFICPLTMKEPTGALPFGCIKTCGCVFSEGGIRAVVQSETNARPTEDAHKADTSPDPEMSIPCPNCSEPFCPKGGFGNDGTGSEWWLPLNPRKEVQEIMLANLLAKRAEKKSSGKKKEGKDKKRKSEAIRADSGANSPALDDEPPLAKRNKSTSVQHTINMSSKVQQELAALEAKRKAGGQSEAVKSIYGDGRGLRAEKNDFFTRTFNRVRSISPYYPGKGDRLPILFAGLAVH</sequence>
<proteinExistence type="predicted"/>
<accession>A0ACC2VB73</accession>
<gene>
    <name evidence="1" type="ORF">QFC19_007437</name>
</gene>
<protein>
    <submittedName>
        <fullName evidence="1">Uncharacterized protein</fullName>
    </submittedName>
</protein>
<dbReference type="EMBL" id="JASBWR010000098">
    <property type="protein sequence ID" value="KAJ9095822.1"/>
    <property type="molecule type" value="Genomic_DNA"/>
</dbReference>
<organism evidence="1 2">
    <name type="scientific">Naganishia cerealis</name>
    <dbReference type="NCBI Taxonomy" id="610337"/>
    <lineage>
        <taxon>Eukaryota</taxon>
        <taxon>Fungi</taxon>
        <taxon>Dikarya</taxon>
        <taxon>Basidiomycota</taxon>
        <taxon>Agaricomycotina</taxon>
        <taxon>Tremellomycetes</taxon>
        <taxon>Filobasidiales</taxon>
        <taxon>Filobasidiaceae</taxon>
        <taxon>Naganishia</taxon>
    </lineage>
</organism>